<evidence type="ECO:0000313" key="2">
    <source>
        <dbReference type="EMBL" id="KAK5973422.1"/>
    </source>
</evidence>
<dbReference type="Proteomes" id="UP001331761">
    <property type="component" value="Unassembled WGS sequence"/>
</dbReference>
<name>A0AAN8FG14_TRICO</name>
<feature type="compositionally biased region" description="Basic and acidic residues" evidence="1">
    <location>
        <begin position="1"/>
        <end position="11"/>
    </location>
</feature>
<protein>
    <submittedName>
        <fullName evidence="2">Uncharacterized protein</fullName>
    </submittedName>
</protein>
<evidence type="ECO:0000313" key="3">
    <source>
        <dbReference type="Proteomes" id="UP001331761"/>
    </source>
</evidence>
<keyword evidence="3" id="KW-1185">Reference proteome</keyword>
<feature type="region of interest" description="Disordered" evidence="1">
    <location>
        <begin position="1"/>
        <end position="21"/>
    </location>
</feature>
<dbReference type="AlphaFoldDB" id="A0AAN8FG14"/>
<proteinExistence type="predicted"/>
<reference evidence="2 3" key="1">
    <citation type="submission" date="2019-10" db="EMBL/GenBank/DDBJ databases">
        <title>Assembly and Annotation for the nematode Trichostrongylus colubriformis.</title>
        <authorList>
            <person name="Martin J."/>
        </authorList>
    </citation>
    <scope>NUCLEOTIDE SEQUENCE [LARGE SCALE GENOMIC DNA]</scope>
    <source>
        <strain evidence="2">G859</strain>
        <tissue evidence="2">Whole worm</tissue>
    </source>
</reference>
<organism evidence="2 3">
    <name type="scientific">Trichostrongylus colubriformis</name>
    <name type="common">Black scour worm</name>
    <dbReference type="NCBI Taxonomy" id="6319"/>
    <lineage>
        <taxon>Eukaryota</taxon>
        <taxon>Metazoa</taxon>
        <taxon>Ecdysozoa</taxon>
        <taxon>Nematoda</taxon>
        <taxon>Chromadorea</taxon>
        <taxon>Rhabditida</taxon>
        <taxon>Rhabditina</taxon>
        <taxon>Rhabditomorpha</taxon>
        <taxon>Strongyloidea</taxon>
        <taxon>Trichostrongylidae</taxon>
        <taxon>Trichostrongylus</taxon>
    </lineage>
</organism>
<sequence length="87" mass="9404">MDHVGHSKKTDSPSSRAKGRSGSEILCIVKQKYGSDSRICHITSSDIAYGSVITTATVLNHPALDNIDIDLAGPFRTIGIAKEKHKR</sequence>
<evidence type="ECO:0000256" key="1">
    <source>
        <dbReference type="SAM" id="MobiDB-lite"/>
    </source>
</evidence>
<gene>
    <name evidence="2" type="ORF">GCK32_018292</name>
</gene>
<accession>A0AAN8FG14</accession>
<dbReference type="EMBL" id="WIXE01015504">
    <property type="protein sequence ID" value="KAK5973422.1"/>
    <property type="molecule type" value="Genomic_DNA"/>
</dbReference>
<comment type="caution">
    <text evidence="2">The sequence shown here is derived from an EMBL/GenBank/DDBJ whole genome shotgun (WGS) entry which is preliminary data.</text>
</comment>